<keyword evidence="4 5" id="KW-0472">Membrane</keyword>
<dbReference type="AlphaFoldDB" id="A0A098LIY6"/>
<evidence type="ECO:0000313" key="8">
    <source>
        <dbReference type="Proteomes" id="UP000030185"/>
    </source>
</evidence>
<comment type="caution">
    <text evidence="7">The sequence shown here is derived from an EMBL/GenBank/DDBJ whole genome shotgun (WGS) entry which is preliminary data.</text>
</comment>
<evidence type="ECO:0000256" key="2">
    <source>
        <dbReference type="ARBA" id="ARBA00022692"/>
    </source>
</evidence>
<dbReference type="RefSeq" id="WP_052430383.1">
    <property type="nucleotide sequence ID" value="NZ_BBLT01000010.1"/>
</dbReference>
<dbReference type="Pfam" id="PF05154">
    <property type="entry name" value="TM2"/>
    <property type="match status" value="1"/>
</dbReference>
<dbReference type="GO" id="GO:0016020">
    <property type="term" value="C:membrane"/>
    <property type="evidence" value="ECO:0007669"/>
    <property type="project" value="UniProtKB-SubCell"/>
</dbReference>
<dbReference type="Proteomes" id="UP000030185">
    <property type="component" value="Unassembled WGS sequence"/>
</dbReference>
<feature type="transmembrane region" description="Helical" evidence="5">
    <location>
        <begin position="12"/>
        <end position="31"/>
    </location>
</feature>
<name>A0A098LIY6_9BACT</name>
<evidence type="ECO:0000313" key="7">
    <source>
        <dbReference type="EMBL" id="GAL86951.1"/>
    </source>
</evidence>
<dbReference type="InterPro" id="IPR007829">
    <property type="entry name" value="TM2"/>
</dbReference>
<keyword evidence="2 5" id="KW-0812">Transmembrane</keyword>
<evidence type="ECO:0000256" key="1">
    <source>
        <dbReference type="ARBA" id="ARBA00004141"/>
    </source>
</evidence>
<dbReference type="OrthoDB" id="9816361at2"/>
<dbReference type="PANTHER" id="PTHR21016:SF25">
    <property type="entry name" value="TM2 DOMAIN-CONTAINING PROTEIN DDB_G0277895-RELATED"/>
    <property type="match status" value="1"/>
</dbReference>
<keyword evidence="3 5" id="KW-1133">Transmembrane helix</keyword>
<feature type="domain" description="TM2" evidence="6">
    <location>
        <begin position="10"/>
        <end position="55"/>
    </location>
</feature>
<dbReference type="PANTHER" id="PTHR21016">
    <property type="entry name" value="BETA-AMYLOID BINDING PROTEIN-RELATED"/>
    <property type="match status" value="1"/>
</dbReference>
<evidence type="ECO:0000256" key="4">
    <source>
        <dbReference type="ARBA" id="ARBA00023136"/>
    </source>
</evidence>
<evidence type="ECO:0000259" key="6">
    <source>
        <dbReference type="Pfam" id="PF05154"/>
    </source>
</evidence>
<sequence length="69" mass="8283">MNTVNKESPKKIILILISFFFGWFGIDRFILGYKYWWVKLLTFAGFGIWWFADLVMITFSILKPTKREV</sequence>
<keyword evidence="8" id="KW-1185">Reference proteome</keyword>
<feature type="transmembrane region" description="Helical" evidence="5">
    <location>
        <begin position="37"/>
        <end position="62"/>
    </location>
</feature>
<protein>
    <recommendedName>
        <fullName evidence="6">TM2 domain-containing protein</fullName>
    </recommendedName>
</protein>
<reference evidence="7 8" key="1">
    <citation type="submission" date="2014-09" db="EMBL/GenBank/DDBJ databases">
        <title>Sporocytophaga myxococcoides PG-01 genome sequencing.</title>
        <authorList>
            <person name="Liu L."/>
            <person name="Gao P.J."/>
            <person name="Chen G.J."/>
            <person name="Wang L.S."/>
        </authorList>
    </citation>
    <scope>NUCLEOTIDE SEQUENCE [LARGE SCALE GENOMIC DNA]</scope>
    <source>
        <strain evidence="7 8">PG-01</strain>
    </source>
</reference>
<dbReference type="InterPro" id="IPR050932">
    <property type="entry name" value="TM2D1-3-like"/>
</dbReference>
<gene>
    <name evidence="7" type="ORF">MYP_4181</name>
</gene>
<evidence type="ECO:0000256" key="3">
    <source>
        <dbReference type="ARBA" id="ARBA00022989"/>
    </source>
</evidence>
<proteinExistence type="predicted"/>
<dbReference type="STRING" id="153721.MYP_4181"/>
<evidence type="ECO:0000256" key="5">
    <source>
        <dbReference type="SAM" id="Phobius"/>
    </source>
</evidence>
<comment type="subcellular location">
    <subcellularLocation>
        <location evidence="1">Membrane</location>
        <topology evidence="1">Multi-pass membrane protein</topology>
    </subcellularLocation>
</comment>
<organism evidence="7 8">
    <name type="scientific">Sporocytophaga myxococcoides</name>
    <dbReference type="NCBI Taxonomy" id="153721"/>
    <lineage>
        <taxon>Bacteria</taxon>
        <taxon>Pseudomonadati</taxon>
        <taxon>Bacteroidota</taxon>
        <taxon>Cytophagia</taxon>
        <taxon>Cytophagales</taxon>
        <taxon>Cytophagaceae</taxon>
        <taxon>Sporocytophaga</taxon>
    </lineage>
</organism>
<accession>A0A098LIY6</accession>
<dbReference type="EMBL" id="BBLT01000010">
    <property type="protein sequence ID" value="GAL86951.1"/>
    <property type="molecule type" value="Genomic_DNA"/>
</dbReference>